<dbReference type="AlphaFoldDB" id="V5RIR4"/>
<dbReference type="EMBL" id="CP006682">
    <property type="protein sequence ID" value="AHB36373.1"/>
    <property type="molecule type" value="Genomic_DNA"/>
</dbReference>
<dbReference type="KEGG" id="sapi:SAPIS_v1c05280"/>
<sequence length="385" mass="43699">MFIMGLLNSMTLISQPLATTYSANVINNISNINERIDLGEIYIDTSDFIVDKYNKDGSFNTQDLTKEVSLNAYNKNREIKGMKEFFNSFVRNTRDWEVIGLPNSLPTQSNQKVETTLAFVPMIESLNFDNSLLLNVNFCRTNGEEGCSKTKPETNTEKKAKLKDILKNTHIGTIKNPSEKLVLTNVVKLNNDLVVNDLNIDSISYKEAMISSKTYDGSVLVDFDSKFVSEQNENNSFRTQKAQVEAYNSEQSMTKSASLNFNIALGKDALAGSFDYIGINWKGYSWNNQDSERWHNNDHYSGTTDNIEFTTKKIGVRGTNDTAVFDRIYSNTNWMKCFGYISISWTDDFTLSINCWVEVSSYATAWNAYWAKAAAYIEIDNVLFI</sequence>
<dbReference type="PATRIC" id="fig|1276258.3.peg.534"/>
<evidence type="ECO:0000313" key="2">
    <source>
        <dbReference type="Proteomes" id="UP000018550"/>
    </source>
</evidence>
<evidence type="ECO:0000313" key="1">
    <source>
        <dbReference type="EMBL" id="AHB36373.1"/>
    </source>
</evidence>
<keyword evidence="2" id="KW-1185">Reference proteome</keyword>
<organism evidence="1 2">
    <name type="scientific">Spiroplasma apis B31</name>
    <dbReference type="NCBI Taxonomy" id="1276258"/>
    <lineage>
        <taxon>Bacteria</taxon>
        <taxon>Bacillati</taxon>
        <taxon>Mycoplasmatota</taxon>
        <taxon>Mollicutes</taxon>
        <taxon>Entomoplasmatales</taxon>
        <taxon>Spiroplasmataceae</taxon>
        <taxon>Spiroplasma</taxon>
    </lineage>
</organism>
<gene>
    <name evidence="1" type="ORF">SAPIS_v1c05280</name>
</gene>
<dbReference type="OrthoDB" id="388168at2"/>
<dbReference type="Proteomes" id="UP000018550">
    <property type="component" value="Chromosome"/>
</dbReference>
<reference evidence="1 2" key="1">
    <citation type="journal article" date="2014" name="Genome Announc.">
        <title>Complete Genome Sequence of Spiroplasma apis B31T (ATCC 33834), a Bacterium Associated with May Disease of Honeybees (Apis mellifera).</title>
        <authorList>
            <person name="Ku C."/>
            <person name="Lo W.S."/>
            <person name="Chen L.L."/>
            <person name="Kuo C.H."/>
        </authorList>
    </citation>
    <scope>NUCLEOTIDE SEQUENCE [LARGE SCALE GENOMIC DNA]</scope>
    <source>
        <strain evidence="1">B31</strain>
    </source>
</reference>
<proteinExistence type="predicted"/>
<name>V5RIR4_SPIAP</name>
<dbReference type="RefSeq" id="WP_023789394.1">
    <property type="nucleotide sequence ID" value="NC_022998.1"/>
</dbReference>
<accession>V5RIR4</accession>
<dbReference type="HOGENOM" id="CLU_745781_0_0_14"/>
<protein>
    <submittedName>
        <fullName evidence="1">Uncharacterized protein</fullName>
    </submittedName>
</protein>